<evidence type="ECO:0000256" key="6">
    <source>
        <dbReference type="SAM" id="Phobius"/>
    </source>
</evidence>
<dbReference type="InParanoid" id="E3MQ13"/>
<dbReference type="EMBL" id="DS268464">
    <property type="protein sequence ID" value="EFP06722.1"/>
    <property type="molecule type" value="Genomic_DNA"/>
</dbReference>
<dbReference type="OMA" id="VWCKSIF"/>
<dbReference type="AlphaFoldDB" id="E3MQ13"/>
<keyword evidence="3 6" id="KW-1133">Transmembrane helix</keyword>
<evidence type="ECO:0000313" key="8">
    <source>
        <dbReference type="Proteomes" id="UP000008281"/>
    </source>
</evidence>
<dbReference type="InterPro" id="IPR051080">
    <property type="entry name" value="Nematode_rcpt-like_serp_alpha"/>
</dbReference>
<reference evidence="7" key="1">
    <citation type="submission" date="2007-07" db="EMBL/GenBank/DDBJ databases">
        <title>PCAP assembly of the Caenorhabditis remanei genome.</title>
        <authorList>
            <consortium name="The Caenorhabditis remanei Sequencing Consortium"/>
            <person name="Wilson R.K."/>
        </authorList>
    </citation>
    <scope>NUCLEOTIDE SEQUENCE [LARGE SCALE GENOMIC DNA]</scope>
    <source>
        <strain evidence="7">PB4641</strain>
    </source>
</reference>
<proteinExistence type="inferred from homology"/>
<evidence type="ECO:0000256" key="3">
    <source>
        <dbReference type="ARBA" id="ARBA00022989"/>
    </source>
</evidence>
<comment type="subcellular location">
    <subcellularLocation>
        <location evidence="1">Membrane</location>
        <topology evidence="1">Multi-pass membrane protein</topology>
    </subcellularLocation>
</comment>
<dbReference type="GO" id="GO:0016020">
    <property type="term" value="C:membrane"/>
    <property type="evidence" value="ECO:0007669"/>
    <property type="project" value="UniProtKB-SubCell"/>
</dbReference>
<evidence type="ECO:0000256" key="4">
    <source>
        <dbReference type="ARBA" id="ARBA00023136"/>
    </source>
</evidence>
<dbReference type="eggNOG" id="ENOG502TFQ7">
    <property type="taxonomic scope" value="Eukaryota"/>
</dbReference>
<dbReference type="Pfam" id="PF02117">
    <property type="entry name" value="7TM_GPCR_Sra"/>
    <property type="match status" value="1"/>
</dbReference>
<dbReference type="HOGENOM" id="CLU_048025_0_1_1"/>
<protein>
    <submittedName>
        <fullName evidence="7">Uncharacterized protein</fullName>
    </submittedName>
</protein>
<comment type="similarity">
    <text evidence="5">Belongs to the nematode receptor-like protein sra family.</text>
</comment>
<gene>
    <name evidence="7" type="ORF">CRE_12131</name>
</gene>
<evidence type="ECO:0000256" key="5">
    <source>
        <dbReference type="ARBA" id="ARBA00037994"/>
    </source>
</evidence>
<dbReference type="PANTHER" id="PTHR31357:SF5">
    <property type="entry name" value="SERPENTINE RECEPTOR CLASS ALPHA-1-RELATED"/>
    <property type="match status" value="1"/>
</dbReference>
<keyword evidence="2 6" id="KW-0812">Transmembrane</keyword>
<dbReference type="GO" id="GO:0004984">
    <property type="term" value="F:olfactory receptor activity"/>
    <property type="evidence" value="ECO:0007669"/>
    <property type="project" value="TreeGrafter"/>
</dbReference>
<dbReference type="PANTHER" id="PTHR31357">
    <property type="entry name" value="SERPENTINE RECEPTOR CLASS ALPHA-10"/>
    <property type="match status" value="1"/>
</dbReference>
<accession>E3MQ13</accession>
<evidence type="ECO:0000313" key="7">
    <source>
        <dbReference type="EMBL" id="EFP06722.1"/>
    </source>
</evidence>
<keyword evidence="8" id="KW-1185">Reference proteome</keyword>
<feature type="transmembrane region" description="Helical" evidence="6">
    <location>
        <begin position="156"/>
        <end position="175"/>
    </location>
</feature>
<feature type="transmembrane region" description="Helical" evidence="6">
    <location>
        <begin position="29"/>
        <end position="47"/>
    </location>
</feature>
<keyword evidence="4 6" id="KW-0472">Membrane</keyword>
<dbReference type="InterPro" id="IPR000344">
    <property type="entry name" value="7TM_GPCR_serpentine_rcpt_Sra"/>
</dbReference>
<dbReference type="OrthoDB" id="5871866at2759"/>
<evidence type="ECO:0000256" key="1">
    <source>
        <dbReference type="ARBA" id="ARBA00004141"/>
    </source>
</evidence>
<dbReference type="Proteomes" id="UP000008281">
    <property type="component" value="Unassembled WGS sequence"/>
</dbReference>
<feature type="transmembrane region" description="Helical" evidence="6">
    <location>
        <begin position="199"/>
        <end position="221"/>
    </location>
</feature>
<feature type="transmembrane region" description="Helical" evidence="6">
    <location>
        <begin position="248"/>
        <end position="271"/>
    </location>
</feature>
<organism evidence="8">
    <name type="scientific">Caenorhabditis remanei</name>
    <name type="common">Caenorhabditis vulgaris</name>
    <dbReference type="NCBI Taxonomy" id="31234"/>
    <lineage>
        <taxon>Eukaryota</taxon>
        <taxon>Metazoa</taxon>
        <taxon>Ecdysozoa</taxon>
        <taxon>Nematoda</taxon>
        <taxon>Chromadorea</taxon>
        <taxon>Rhabditida</taxon>
        <taxon>Rhabditina</taxon>
        <taxon>Rhabditomorpha</taxon>
        <taxon>Rhabditoidea</taxon>
        <taxon>Rhabditidae</taxon>
        <taxon>Peloderinae</taxon>
        <taxon>Caenorhabditis</taxon>
    </lineage>
</organism>
<dbReference type="PRINTS" id="PR00697">
    <property type="entry name" value="TMPROTEINSRA"/>
</dbReference>
<evidence type="ECO:0000256" key="2">
    <source>
        <dbReference type="ARBA" id="ARBA00022692"/>
    </source>
</evidence>
<feature type="transmembrane region" description="Helical" evidence="6">
    <location>
        <begin position="277"/>
        <end position="293"/>
    </location>
</feature>
<sequence>MNNSTFIQMNSSSSSSCASSTEFERLSSWHLVICQTSYLIAILITFISSYSAIEMVWCKSIFQKSTKFLILLNLFYANLHQVSYGIEACQLLHKHFFMLDSPCRVLQYDLNCAPYFQFLIAEVSGMFLCQTGLVIERACATFYKNFEKTTSTTVTVLISLLVVVISACTGRLLLWDDPLTGYSFSCVSFPKPSFHRAHGFYIVCSLVTFFNLVTTILIMRYNKKLEYATRFKVGARFRKREAIESTETVCFLALSQFVLMFFYCGAVIILISVKTTTTIVFSSWVIWVYNLILQKILSNFHHWGSC</sequence>
<name>E3MQ13_CAERE</name>
<dbReference type="GO" id="GO:0004930">
    <property type="term" value="F:G protein-coupled receptor activity"/>
    <property type="evidence" value="ECO:0007669"/>
    <property type="project" value="InterPro"/>
</dbReference>